<dbReference type="PANTHER" id="PTHR10039">
    <property type="entry name" value="AMELOGENIN"/>
    <property type="match status" value="1"/>
</dbReference>
<dbReference type="SUPFAM" id="SSF48403">
    <property type="entry name" value="Ankyrin repeat"/>
    <property type="match status" value="1"/>
</dbReference>
<feature type="domain" description="NACHT" evidence="4">
    <location>
        <begin position="306"/>
        <end position="456"/>
    </location>
</feature>
<dbReference type="PROSITE" id="PS50297">
    <property type="entry name" value="ANK_REP_REGION"/>
    <property type="match status" value="2"/>
</dbReference>
<sequence>MVEVLKEIIKDSEGISADIALLQNYGYATYLCTRLPRTFPVPSTQLTLIVSFPAMKHSALQWIRRKPTTPPSDDSDSTDPPSSPDDAKSGKKAQWALDTFTLALDLADQALAVAEVTNFVAPAAALLRKIIESHKELKSANEKRGVLAAYIADLTGDICATVLRMQETHHSHQIGRLKQDLEKYSALLIGRVSEFMKTYDDQGKIGRFAARKQQSEEMYEFTRELNSFGARFANNRLVDLYINQGTNTGVLQEVSENVTREKLEKWLGSPPDMKQMQHDTEQLRTEGTGQWFFQDEKFIEWENNAGMLWIEGPSGAGKSVLSSTVIQKLFADRSLFTDETKTPPVVVFFYFNFRNNDAQNVEIMLRRIVLQLSAASPQPYKILNDQYKASNGQKLPSFQNLVEILKRLLQDLGRTYIILDALDECDAAGFNQLVNLVAMLRLWTATPLHLLLTSQTRPVFTRGFEGSPRINLEFELQQADIKLFITSELDTNFDLAAWKSQEKKVVDGIARKSNGMFRLASCLLHALASCLYGEPEELEETLKNLPNDLITIYDRFMEAIPQKFISHVEAALRWILFSANSISLAQLADAISFDFTPGEYTYRPSRRGGNESAILKWLGGLVVAHQTWASNETMVTLAHASVQEYLGSNHFKNKFSSDLLDSVSHAFIFRTCISYLLYFGHHPPPDDSDYKDKVKYPLLQYAARRWYHHLLYSHDWEVLLPVALQILEEGSQPFHAVCLYEVAEWELDLPPLHYCIKAGYIECVRCLVGNGVNLKRDTGSGSSLCLASYGGNAETVHLVDNGADVNLVAGTHGSALAAASYWGRVEIVHLLLENGANVNLTGGIFGSALAAASYGDNVEIVRLLLKKGADVNLVCGKYGSALGAAACAGILAIVRILLDNGADVNLVGGKYGSALGAASYGNEAETVVIRTAVP</sequence>
<keyword evidence="1" id="KW-0677">Repeat</keyword>
<accession>A0AAD6S4D8</accession>
<dbReference type="Pfam" id="PF24883">
    <property type="entry name" value="NPHP3_N"/>
    <property type="match status" value="1"/>
</dbReference>
<keyword evidence="2" id="KW-0040">ANK repeat</keyword>
<organism evidence="5 6">
    <name type="scientific">Mycena alexandri</name>
    <dbReference type="NCBI Taxonomy" id="1745969"/>
    <lineage>
        <taxon>Eukaryota</taxon>
        <taxon>Fungi</taxon>
        <taxon>Dikarya</taxon>
        <taxon>Basidiomycota</taxon>
        <taxon>Agaricomycotina</taxon>
        <taxon>Agaricomycetes</taxon>
        <taxon>Agaricomycetidae</taxon>
        <taxon>Agaricales</taxon>
        <taxon>Marasmiineae</taxon>
        <taxon>Mycenaceae</taxon>
        <taxon>Mycena</taxon>
    </lineage>
</organism>
<feature type="repeat" description="ANK" evidence="2">
    <location>
        <begin position="877"/>
        <end position="909"/>
    </location>
</feature>
<feature type="repeat" description="ANK" evidence="2">
    <location>
        <begin position="847"/>
        <end position="876"/>
    </location>
</feature>
<keyword evidence="6" id="KW-1185">Reference proteome</keyword>
<evidence type="ECO:0000313" key="6">
    <source>
        <dbReference type="Proteomes" id="UP001218188"/>
    </source>
</evidence>
<reference evidence="5" key="1">
    <citation type="submission" date="2023-03" db="EMBL/GenBank/DDBJ databases">
        <title>Massive genome expansion in bonnet fungi (Mycena s.s.) driven by repeated elements and novel gene families across ecological guilds.</title>
        <authorList>
            <consortium name="Lawrence Berkeley National Laboratory"/>
            <person name="Harder C.B."/>
            <person name="Miyauchi S."/>
            <person name="Viragh M."/>
            <person name="Kuo A."/>
            <person name="Thoen E."/>
            <person name="Andreopoulos B."/>
            <person name="Lu D."/>
            <person name="Skrede I."/>
            <person name="Drula E."/>
            <person name="Henrissat B."/>
            <person name="Morin E."/>
            <person name="Kohler A."/>
            <person name="Barry K."/>
            <person name="LaButti K."/>
            <person name="Morin E."/>
            <person name="Salamov A."/>
            <person name="Lipzen A."/>
            <person name="Mereny Z."/>
            <person name="Hegedus B."/>
            <person name="Baldrian P."/>
            <person name="Stursova M."/>
            <person name="Weitz H."/>
            <person name="Taylor A."/>
            <person name="Grigoriev I.V."/>
            <person name="Nagy L.G."/>
            <person name="Martin F."/>
            <person name="Kauserud H."/>
        </authorList>
    </citation>
    <scope>NUCLEOTIDE SEQUENCE</scope>
    <source>
        <strain evidence="5">CBHHK200</strain>
    </source>
</reference>
<gene>
    <name evidence="5" type="ORF">C8F04DRAFT_1274856</name>
</gene>
<dbReference type="InterPro" id="IPR027417">
    <property type="entry name" value="P-loop_NTPase"/>
</dbReference>
<evidence type="ECO:0000256" key="1">
    <source>
        <dbReference type="ARBA" id="ARBA00022737"/>
    </source>
</evidence>
<dbReference type="Gene3D" id="3.40.50.300">
    <property type="entry name" value="P-loop containing nucleotide triphosphate hydrolases"/>
    <property type="match status" value="1"/>
</dbReference>
<feature type="region of interest" description="Disordered" evidence="3">
    <location>
        <begin position="65"/>
        <end position="90"/>
    </location>
</feature>
<evidence type="ECO:0000256" key="3">
    <source>
        <dbReference type="SAM" id="MobiDB-lite"/>
    </source>
</evidence>
<dbReference type="AlphaFoldDB" id="A0AAD6S4D8"/>
<dbReference type="Pfam" id="PF12796">
    <property type="entry name" value="Ank_2"/>
    <property type="match status" value="1"/>
</dbReference>
<protein>
    <recommendedName>
        <fullName evidence="4">NACHT domain-containing protein</fullName>
    </recommendedName>
</protein>
<dbReference type="Pfam" id="PF00023">
    <property type="entry name" value="Ank"/>
    <property type="match status" value="1"/>
</dbReference>
<evidence type="ECO:0000313" key="5">
    <source>
        <dbReference type="EMBL" id="KAJ7020640.1"/>
    </source>
</evidence>
<dbReference type="EMBL" id="JARJCM010000257">
    <property type="protein sequence ID" value="KAJ7020640.1"/>
    <property type="molecule type" value="Genomic_DNA"/>
</dbReference>
<dbReference type="SMART" id="SM00248">
    <property type="entry name" value="ANK"/>
    <property type="match status" value="5"/>
</dbReference>
<dbReference type="InterPro" id="IPR056884">
    <property type="entry name" value="NPHP3-like_N"/>
</dbReference>
<dbReference type="SUPFAM" id="SSF52540">
    <property type="entry name" value="P-loop containing nucleoside triphosphate hydrolases"/>
    <property type="match status" value="1"/>
</dbReference>
<proteinExistence type="predicted"/>
<evidence type="ECO:0000256" key="2">
    <source>
        <dbReference type="PROSITE-ProRule" id="PRU00023"/>
    </source>
</evidence>
<dbReference type="InterPro" id="IPR002110">
    <property type="entry name" value="Ankyrin_rpt"/>
</dbReference>
<dbReference type="PANTHER" id="PTHR10039:SF16">
    <property type="entry name" value="GPI INOSITOL-DEACYLASE"/>
    <property type="match status" value="1"/>
</dbReference>
<dbReference type="PROSITE" id="PS50837">
    <property type="entry name" value="NACHT"/>
    <property type="match status" value="1"/>
</dbReference>
<dbReference type="Gene3D" id="1.25.40.20">
    <property type="entry name" value="Ankyrin repeat-containing domain"/>
    <property type="match status" value="1"/>
</dbReference>
<evidence type="ECO:0000259" key="4">
    <source>
        <dbReference type="PROSITE" id="PS50837"/>
    </source>
</evidence>
<feature type="repeat" description="ANK" evidence="2">
    <location>
        <begin position="811"/>
        <end position="843"/>
    </location>
</feature>
<dbReference type="InterPro" id="IPR036770">
    <property type="entry name" value="Ankyrin_rpt-contain_sf"/>
</dbReference>
<dbReference type="PROSITE" id="PS50088">
    <property type="entry name" value="ANK_REPEAT"/>
    <property type="match status" value="3"/>
</dbReference>
<dbReference type="Proteomes" id="UP001218188">
    <property type="component" value="Unassembled WGS sequence"/>
</dbReference>
<dbReference type="InterPro" id="IPR007111">
    <property type="entry name" value="NACHT_NTPase"/>
</dbReference>
<name>A0AAD6S4D8_9AGAR</name>
<comment type="caution">
    <text evidence="5">The sequence shown here is derived from an EMBL/GenBank/DDBJ whole genome shotgun (WGS) entry which is preliminary data.</text>
</comment>